<comment type="similarity">
    <text evidence="2">Belongs to the ferric reductase (FRE) family.</text>
</comment>
<dbReference type="InterPro" id="IPR051410">
    <property type="entry name" value="Ferric/Cupric_Reductase"/>
</dbReference>
<comment type="subcellular location">
    <subcellularLocation>
        <location evidence="1">Cell membrane</location>
        <topology evidence="1">Multi-pass membrane protein</topology>
    </subcellularLocation>
</comment>
<dbReference type="PANTHER" id="PTHR32361:SF27">
    <property type="entry name" value="FAD-BINDING FR-TYPE DOMAIN-CONTAINING PROTEIN-RELATED"/>
    <property type="match status" value="1"/>
</dbReference>
<dbReference type="InterPro" id="IPR013121">
    <property type="entry name" value="Fe_red_NAD-bd_6"/>
</dbReference>
<dbReference type="STRING" id="264951.A0A443HRN4"/>
<accession>A0A443HRN4</accession>
<dbReference type="EMBL" id="RCNU01000007">
    <property type="protein sequence ID" value="RWQ94447.1"/>
    <property type="molecule type" value="Genomic_DNA"/>
</dbReference>
<protein>
    <recommendedName>
        <fullName evidence="3">ferric-chelate reductase (NADPH)</fullName>
        <ecNumber evidence="3">1.16.1.9</ecNumber>
    </recommendedName>
</protein>
<dbReference type="Gene3D" id="3.40.50.80">
    <property type="entry name" value="Nucleotide-binding domain of ferredoxin-NADP reductase (FNR) module"/>
    <property type="match status" value="1"/>
</dbReference>
<dbReference type="InterPro" id="IPR013130">
    <property type="entry name" value="Fe3_Rdtase_TM_dom"/>
</dbReference>
<dbReference type="InterPro" id="IPR013112">
    <property type="entry name" value="FAD-bd_8"/>
</dbReference>
<evidence type="ECO:0000256" key="9">
    <source>
        <dbReference type="ARBA" id="ARBA00023002"/>
    </source>
</evidence>
<dbReference type="Pfam" id="PF08022">
    <property type="entry name" value="FAD_binding_8"/>
    <property type="match status" value="1"/>
</dbReference>
<feature type="transmembrane region" description="Helical" evidence="13">
    <location>
        <begin position="182"/>
        <end position="204"/>
    </location>
</feature>
<evidence type="ECO:0000256" key="6">
    <source>
        <dbReference type="ARBA" id="ARBA00022692"/>
    </source>
</evidence>
<feature type="transmembrane region" description="Helical" evidence="13">
    <location>
        <begin position="107"/>
        <end position="127"/>
    </location>
</feature>
<dbReference type="PROSITE" id="PS51384">
    <property type="entry name" value="FAD_FR"/>
    <property type="match status" value="1"/>
</dbReference>
<dbReference type="GO" id="GO:0015677">
    <property type="term" value="P:copper ion import"/>
    <property type="evidence" value="ECO:0007669"/>
    <property type="project" value="TreeGrafter"/>
</dbReference>
<comment type="caution">
    <text evidence="15">The sequence shown here is derived from an EMBL/GenBank/DDBJ whole genome shotgun (WGS) entry which is preliminary data.</text>
</comment>
<dbReference type="InterPro" id="IPR017927">
    <property type="entry name" value="FAD-bd_FR_type"/>
</dbReference>
<keyword evidence="16" id="KW-1185">Reference proteome</keyword>
<dbReference type="GeneID" id="39596321"/>
<keyword evidence="5" id="KW-1003">Cell membrane</keyword>
<keyword evidence="10" id="KW-0406">Ion transport</keyword>
<keyword evidence="7" id="KW-0249">Electron transport</keyword>
<evidence type="ECO:0000256" key="13">
    <source>
        <dbReference type="SAM" id="Phobius"/>
    </source>
</evidence>
<comment type="catalytic activity">
    <reaction evidence="12">
        <text>2 a Fe(II)-siderophore + NADP(+) + H(+) = 2 a Fe(III)-siderophore + NADPH</text>
        <dbReference type="Rhea" id="RHEA:28795"/>
        <dbReference type="Rhea" id="RHEA-COMP:11342"/>
        <dbReference type="Rhea" id="RHEA-COMP:11344"/>
        <dbReference type="ChEBI" id="CHEBI:15378"/>
        <dbReference type="ChEBI" id="CHEBI:29033"/>
        <dbReference type="ChEBI" id="CHEBI:29034"/>
        <dbReference type="ChEBI" id="CHEBI:57783"/>
        <dbReference type="ChEBI" id="CHEBI:58349"/>
        <dbReference type="EC" id="1.16.1.9"/>
    </reaction>
</comment>
<dbReference type="GO" id="GO:0052851">
    <property type="term" value="F:ferric-chelate reductase (NADPH) activity"/>
    <property type="evidence" value="ECO:0007669"/>
    <property type="project" value="UniProtKB-EC"/>
</dbReference>
<sequence>MAQQQRHHQNDAGEDYPELTPILAIPVAVLAVLVVFLSLGGASTQLLRRRRLRASLHDNVQEIYARPNIVAAKLKRHLFYAPLFRIRHNREFRIFRKIHMGTLPSRMMIIWLSSYIGLNSVLLFVTVDWSASLYFTMDRWRYAAGHMAIFNTLPLVLTAGRNNPLISLSGISFDTFNTVHRWLGRIVCVEAVVHMTGILVAVAAREGSGAILDIFRHEPLFLYGLIAVVAFVVIFFQAVSPLRHSFYEFFLHFHIILVIVAFVALWYHLRGLMAQNVLLAAVGLWGFERLARVVLLLWRNCGRRCTSASIELLSGCVARVDLQMARPWNFRAGQHIYMYIPALGLWTSHPFSAAWISTDRAYYPEKNESSDSLKMLLGARQETTISFLIQRRDGFTNAMFKASEASPEGRIRVRALAEGPYGAVHSFASYGTVLLVAGGIGITHPLSHLRELVHGFSNRTVTTRKIILIWVVKKVENLFWIQPWMSSILTHPSVKGSTLHNPHLYFQSPTLSLSVHLFITGHDHNTDDFFPTIDNPWTSMAPPTVPLTVNLGKPHFGQTIERETMQQVGAMAVNVCGPGSMGDDVRKAVRDIQGKKAVDLFEEAFSW</sequence>
<dbReference type="GO" id="GO:0006879">
    <property type="term" value="P:intracellular iron ion homeostasis"/>
    <property type="evidence" value="ECO:0007669"/>
    <property type="project" value="TreeGrafter"/>
</dbReference>
<keyword evidence="4" id="KW-0813">Transport</keyword>
<feature type="transmembrane region" description="Helical" evidence="13">
    <location>
        <begin position="220"/>
        <end position="239"/>
    </location>
</feature>
<evidence type="ECO:0000256" key="12">
    <source>
        <dbReference type="ARBA" id="ARBA00048483"/>
    </source>
</evidence>
<dbReference type="PANTHER" id="PTHR32361">
    <property type="entry name" value="FERRIC/CUPRIC REDUCTASE TRANSMEMBRANE COMPONENT"/>
    <property type="match status" value="1"/>
</dbReference>
<dbReference type="Proteomes" id="UP000283841">
    <property type="component" value="Unassembled WGS sequence"/>
</dbReference>
<evidence type="ECO:0000256" key="5">
    <source>
        <dbReference type="ARBA" id="ARBA00022475"/>
    </source>
</evidence>
<dbReference type="GO" id="GO:0006826">
    <property type="term" value="P:iron ion transport"/>
    <property type="evidence" value="ECO:0007669"/>
    <property type="project" value="TreeGrafter"/>
</dbReference>
<dbReference type="GO" id="GO:0005886">
    <property type="term" value="C:plasma membrane"/>
    <property type="evidence" value="ECO:0007669"/>
    <property type="project" value="UniProtKB-SubCell"/>
</dbReference>
<evidence type="ECO:0000256" key="1">
    <source>
        <dbReference type="ARBA" id="ARBA00004651"/>
    </source>
</evidence>
<feature type="transmembrane region" description="Helical" evidence="13">
    <location>
        <begin position="22"/>
        <end position="43"/>
    </location>
</feature>
<evidence type="ECO:0000313" key="15">
    <source>
        <dbReference type="EMBL" id="RWQ94447.1"/>
    </source>
</evidence>
<dbReference type="Pfam" id="PF01794">
    <property type="entry name" value="Ferric_reduct"/>
    <property type="match status" value="1"/>
</dbReference>
<keyword evidence="6 13" id="KW-0812">Transmembrane</keyword>
<dbReference type="Pfam" id="PF08030">
    <property type="entry name" value="NAD_binding_6"/>
    <property type="match status" value="1"/>
</dbReference>
<evidence type="ECO:0000259" key="14">
    <source>
        <dbReference type="PROSITE" id="PS51384"/>
    </source>
</evidence>
<dbReference type="EC" id="1.16.1.9" evidence="3"/>
<keyword evidence="8 13" id="KW-1133">Transmembrane helix</keyword>
<evidence type="ECO:0000256" key="2">
    <source>
        <dbReference type="ARBA" id="ARBA00006278"/>
    </source>
</evidence>
<evidence type="ECO:0000256" key="3">
    <source>
        <dbReference type="ARBA" id="ARBA00012668"/>
    </source>
</evidence>
<name>A0A443HRN4_BYSSP</name>
<reference evidence="15 16" key="1">
    <citation type="journal article" date="2018" name="Front. Microbiol.">
        <title>Genomic and genetic insights into a cosmopolitan fungus, Paecilomyces variotii (Eurotiales).</title>
        <authorList>
            <person name="Urquhart A.S."/>
            <person name="Mondo S.J."/>
            <person name="Makela M.R."/>
            <person name="Hane J.K."/>
            <person name="Wiebenga A."/>
            <person name="He G."/>
            <person name="Mihaltcheva S."/>
            <person name="Pangilinan J."/>
            <person name="Lipzen A."/>
            <person name="Barry K."/>
            <person name="de Vries R.P."/>
            <person name="Grigoriev I.V."/>
            <person name="Idnurm A."/>
        </authorList>
    </citation>
    <scope>NUCLEOTIDE SEQUENCE [LARGE SCALE GENOMIC DNA]</scope>
    <source>
        <strain evidence="15 16">CBS 101075</strain>
    </source>
</reference>
<keyword evidence="11 13" id="KW-0472">Membrane</keyword>
<dbReference type="CDD" id="cd06186">
    <property type="entry name" value="NOX_Duox_like_FAD_NADP"/>
    <property type="match status" value="1"/>
</dbReference>
<dbReference type="InterPro" id="IPR017938">
    <property type="entry name" value="Riboflavin_synthase-like_b-brl"/>
</dbReference>
<dbReference type="AlphaFoldDB" id="A0A443HRN4"/>
<evidence type="ECO:0000313" key="16">
    <source>
        <dbReference type="Proteomes" id="UP000283841"/>
    </source>
</evidence>
<evidence type="ECO:0000256" key="10">
    <source>
        <dbReference type="ARBA" id="ARBA00023065"/>
    </source>
</evidence>
<dbReference type="SFLD" id="SFLDS00052">
    <property type="entry name" value="Ferric_Reductase_Domain"/>
    <property type="match status" value="1"/>
</dbReference>
<dbReference type="RefSeq" id="XP_028484092.1">
    <property type="nucleotide sequence ID" value="XM_028627044.1"/>
</dbReference>
<evidence type="ECO:0000256" key="11">
    <source>
        <dbReference type="ARBA" id="ARBA00023136"/>
    </source>
</evidence>
<gene>
    <name evidence="15" type="ORF">C8Q69DRAFT_292776</name>
</gene>
<feature type="transmembrane region" description="Helical" evidence="13">
    <location>
        <begin position="251"/>
        <end position="269"/>
    </location>
</feature>
<proteinExistence type="inferred from homology"/>
<dbReference type="VEuPathDB" id="FungiDB:C8Q69DRAFT_292776"/>
<feature type="domain" description="FAD-binding FR-type" evidence="14">
    <location>
        <begin position="300"/>
        <end position="427"/>
    </location>
</feature>
<dbReference type="SFLD" id="SFLDG01168">
    <property type="entry name" value="Ferric_reductase_subgroup_(FRE"/>
    <property type="match status" value="1"/>
</dbReference>
<evidence type="ECO:0000256" key="8">
    <source>
        <dbReference type="ARBA" id="ARBA00022989"/>
    </source>
</evidence>
<evidence type="ECO:0000256" key="7">
    <source>
        <dbReference type="ARBA" id="ARBA00022982"/>
    </source>
</evidence>
<dbReference type="SUPFAM" id="SSF63380">
    <property type="entry name" value="Riboflavin synthase domain-like"/>
    <property type="match status" value="1"/>
</dbReference>
<dbReference type="SUPFAM" id="SSF52343">
    <property type="entry name" value="Ferredoxin reductase-like, C-terminal NADP-linked domain"/>
    <property type="match status" value="1"/>
</dbReference>
<evidence type="ECO:0000256" key="4">
    <source>
        <dbReference type="ARBA" id="ARBA00022448"/>
    </source>
</evidence>
<dbReference type="InterPro" id="IPR039261">
    <property type="entry name" value="FNR_nucleotide-bd"/>
</dbReference>
<keyword evidence="9" id="KW-0560">Oxidoreductase</keyword>
<organism evidence="15 16">
    <name type="scientific">Byssochlamys spectabilis</name>
    <name type="common">Paecilomyces variotii</name>
    <dbReference type="NCBI Taxonomy" id="264951"/>
    <lineage>
        <taxon>Eukaryota</taxon>
        <taxon>Fungi</taxon>
        <taxon>Dikarya</taxon>
        <taxon>Ascomycota</taxon>
        <taxon>Pezizomycotina</taxon>
        <taxon>Eurotiomycetes</taxon>
        <taxon>Eurotiomycetidae</taxon>
        <taxon>Eurotiales</taxon>
        <taxon>Thermoascaceae</taxon>
        <taxon>Paecilomyces</taxon>
    </lineage>
</organism>